<sequence>MLQTQWPTQQVTRRGFLALGAASGLAACAPRRSEGPVRLIIGTAAGGGNDGFSRLFAQHLQRLTGQAIQAENDGRAGGRLAASALSKAPDDGSVIAFLPTPLIYENLLAATQGVLDLTRFRWIGGVGADRRVLVVNGRCGVTAFAQLRTRTQPLILAASTVSGSSYVEPHIISHLTGARLKAVPGYSGGARNLAVLSGEADGVVGDLASLGPLLETPGAQVLLRLNDIAVPAAAQAPSLARVAGGSDSAPLLALVAATASLGRMFALPPATPAAAVAAWRGRLDQVVADPQFRAAASQRGFALEQVAGAEVEATLGRLFDPAAPVRPALQRAVAAARA</sequence>
<dbReference type="Proteomes" id="UP001598130">
    <property type="component" value="Unassembled WGS sequence"/>
</dbReference>
<name>A0ABW6CLT6_9CAUL</name>
<evidence type="ECO:0000256" key="1">
    <source>
        <dbReference type="ARBA" id="ARBA00006987"/>
    </source>
</evidence>
<keyword evidence="3" id="KW-1185">Reference proteome</keyword>
<dbReference type="InterPro" id="IPR006311">
    <property type="entry name" value="TAT_signal"/>
</dbReference>
<evidence type="ECO:0000313" key="3">
    <source>
        <dbReference type="Proteomes" id="UP001598130"/>
    </source>
</evidence>
<organism evidence="2 3">
    <name type="scientific">Phenylobacterium ferrooxidans</name>
    <dbReference type="NCBI Taxonomy" id="2982689"/>
    <lineage>
        <taxon>Bacteria</taxon>
        <taxon>Pseudomonadati</taxon>
        <taxon>Pseudomonadota</taxon>
        <taxon>Alphaproteobacteria</taxon>
        <taxon>Caulobacterales</taxon>
        <taxon>Caulobacteraceae</taxon>
        <taxon>Phenylobacterium</taxon>
    </lineage>
</organism>
<dbReference type="Gene3D" id="3.40.190.150">
    <property type="entry name" value="Bordetella uptake gene, domain 1"/>
    <property type="match status" value="1"/>
</dbReference>
<protein>
    <recommendedName>
        <fullName evidence="4">Tripartite tricarboxylate transporter substrate binding protein</fullName>
    </recommendedName>
</protein>
<dbReference type="EMBL" id="JAOTJD010000004">
    <property type="protein sequence ID" value="MFD3263066.1"/>
    <property type="molecule type" value="Genomic_DNA"/>
</dbReference>
<reference evidence="2 3" key="1">
    <citation type="submission" date="2022-09" db="EMBL/GenBank/DDBJ databases">
        <title>New species of Phenylobacterium.</title>
        <authorList>
            <person name="Mieszkin S."/>
        </authorList>
    </citation>
    <scope>NUCLEOTIDE SEQUENCE [LARGE SCALE GENOMIC DNA]</scope>
    <source>
        <strain evidence="2 3">HK31-G</strain>
    </source>
</reference>
<comment type="caution">
    <text evidence="2">The sequence shown here is derived from an EMBL/GenBank/DDBJ whole genome shotgun (WGS) entry which is preliminary data.</text>
</comment>
<gene>
    <name evidence="2" type="ORF">OCL97_03690</name>
</gene>
<accession>A0ABW6CLT6</accession>
<dbReference type="PANTHER" id="PTHR42928:SF3">
    <property type="entry name" value="UPF0065 PROTEIN YFLP"/>
    <property type="match status" value="1"/>
</dbReference>
<dbReference type="PROSITE" id="PS51318">
    <property type="entry name" value="TAT"/>
    <property type="match status" value="1"/>
</dbReference>
<evidence type="ECO:0000313" key="2">
    <source>
        <dbReference type="EMBL" id="MFD3263066.1"/>
    </source>
</evidence>
<dbReference type="PANTHER" id="PTHR42928">
    <property type="entry name" value="TRICARBOXYLATE-BINDING PROTEIN"/>
    <property type="match status" value="1"/>
</dbReference>
<dbReference type="InterPro" id="IPR005064">
    <property type="entry name" value="BUG"/>
</dbReference>
<dbReference type="RefSeq" id="WP_377367698.1">
    <property type="nucleotide sequence ID" value="NZ_JAOTJD010000004.1"/>
</dbReference>
<proteinExistence type="inferred from homology"/>
<dbReference type="InterPro" id="IPR042100">
    <property type="entry name" value="Bug_dom1"/>
</dbReference>
<evidence type="ECO:0008006" key="4">
    <source>
        <dbReference type="Google" id="ProtNLM"/>
    </source>
</evidence>
<dbReference type="Gene3D" id="3.40.190.10">
    <property type="entry name" value="Periplasmic binding protein-like II"/>
    <property type="match status" value="1"/>
</dbReference>
<comment type="similarity">
    <text evidence="1">Belongs to the UPF0065 (bug) family.</text>
</comment>